<evidence type="ECO:0000256" key="4">
    <source>
        <dbReference type="ARBA" id="ARBA00023180"/>
    </source>
</evidence>
<dbReference type="InterPro" id="IPR013783">
    <property type="entry name" value="Ig-like_fold"/>
</dbReference>
<dbReference type="Pfam" id="PF07686">
    <property type="entry name" value="V-set"/>
    <property type="match status" value="1"/>
</dbReference>
<proteinExistence type="predicted"/>
<dbReference type="PANTHER" id="PTHR11640:SF31">
    <property type="entry name" value="IRREGULAR CHIASM C-ROUGHEST PROTEIN-RELATED"/>
    <property type="match status" value="1"/>
</dbReference>
<dbReference type="GO" id="GO:0005911">
    <property type="term" value="C:cell-cell junction"/>
    <property type="evidence" value="ECO:0007669"/>
    <property type="project" value="TreeGrafter"/>
</dbReference>
<dbReference type="SMART" id="SM00409">
    <property type="entry name" value="IG"/>
    <property type="match status" value="3"/>
</dbReference>
<dbReference type="Proteomes" id="UP000276133">
    <property type="component" value="Unassembled WGS sequence"/>
</dbReference>
<comment type="subcellular location">
    <subcellularLocation>
        <location evidence="1">Membrane</location>
        <topology evidence="1">Single-pass type I membrane protein</topology>
    </subcellularLocation>
</comment>
<dbReference type="GO" id="GO:0098609">
    <property type="term" value="P:cell-cell adhesion"/>
    <property type="evidence" value="ECO:0007669"/>
    <property type="project" value="TreeGrafter"/>
</dbReference>
<dbReference type="AlphaFoldDB" id="A0A3M7R113"/>
<evidence type="ECO:0000256" key="3">
    <source>
        <dbReference type="ARBA" id="ARBA00023157"/>
    </source>
</evidence>
<dbReference type="InterPro" id="IPR036179">
    <property type="entry name" value="Ig-like_dom_sf"/>
</dbReference>
<keyword evidence="8" id="KW-1185">Reference proteome</keyword>
<dbReference type="STRING" id="10195.A0A3M7R113"/>
<evidence type="ECO:0000313" key="7">
    <source>
        <dbReference type="EMBL" id="RNA16915.1"/>
    </source>
</evidence>
<dbReference type="InterPro" id="IPR003599">
    <property type="entry name" value="Ig_sub"/>
</dbReference>
<feature type="domain" description="Ig-like" evidence="6">
    <location>
        <begin position="290"/>
        <end position="427"/>
    </location>
</feature>
<gene>
    <name evidence="7" type="ORF">BpHYR1_018908</name>
</gene>
<dbReference type="InterPro" id="IPR051275">
    <property type="entry name" value="Cell_adhesion_signaling"/>
</dbReference>
<keyword evidence="2" id="KW-0472">Membrane</keyword>
<dbReference type="PANTHER" id="PTHR11640">
    <property type="entry name" value="NEPHRIN"/>
    <property type="match status" value="1"/>
</dbReference>
<sequence>MQVKSATIVAIVVLILAQCITSFNHRKPLKYRRFQKSLKKQPEPEFDFSSVFQANPFSNVFENYQRSPNVEYINVMLGQDVVLPCRVRNLGSHNILWLRLRDGDVLAYDNMTVTQDSRFKLEKRSESESNLIIREVKLSDSGDYACQINTPNLKSKIVNLMILKSPVFSEIELTHEIPDRNYAHMALSSTDTENIINFSGEDYLAAKSINVIEGRQISLECNAFGQPKPTINWYVKRFKSHNLTVYILNSSKIFVNNVMRDQYDYFECEATNKVPPSISKKFKINVLYRPEVTVTPSKVYVLQLPTQVRFNCTVDAFPSGEIMWMFNYRNLRGINYYGAKQLRQINRHSIKSYRYRKRVRQLKISNRILPYRKRSQENSFSPYKYRISEQISNDTVKMSSIVINVESENDFGSYECYSNNTAGSKFAKFYIYGDTKSVAANLDSDSLSNNLNSYTPILTTKTTLDFFTEEIVIPSKELIVNPNKGYVQGVNSADLEQTDPINDKVINFSTNIVENSSPNDVSLL</sequence>
<dbReference type="EMBL" id="REGN01004591">
    <property type="protein sequence ID" value="RNA16915.1"/>
    <property type="molecule type" value="Genomic_DNA"/>
</dbReference>
<reference evidence="7 8" key="1">
    <citation type="journal article" date="2018" name="Sci. Rep.">
        <title>Genomic signatures of local adaptation to the degree of environmental predictability in rotifers.</title>
        <authorList>
            <person name="Franch-Gras L."/>
            <person name="Hahn C."/>
            <person name="Garcia-Roger E.M."/>
            <person name="Carmona M.J."/>
            <person name="Serra M."/>
            <person name="Gomez A."/>
        </authorList>
    </citation>
    <scope>NUCLEOTIDE SEQUENCE [LARGE SCALE GENOMIC DNA]</scope>
    <source>
        <strain evidence="7">HYR1</strain>
    </source>
</reference>
<protein>
    <submittedName>
        <fullName evidence="7">Limbic system-associated membrane-like isoform X1</fullName>
    </submittedName>
</protein>
<keyword evidence="3" id="KW-1015">Disulfide bond</keyword>
<comment type="caution">
    <text evidence="7">The sequence shown here is derived from an EMBL/GenBank/DDBJ whole genome shotgun (WGS) entry which is preliminary data.</text>
</comment>
<dbReference type="GO" id="GO:0005886">
    <property type="term" value="C:plasma membrane"/>
    <property type="evidence" value="ECO:0007669"/>
    <property type="project" value="TreeGrafter"/>
</dbReference>
<evidence type="ECO:0000313" key="8">
    <source>
        <dbReference type="Proteomes" id="UP000276133"/>
    </source>
</evidence>
<evidence type="ECO:0000256" key="1">
    <source>
        <dbReference type="ARBA" id="ARBA00004479"/>
    </source>
</evidence>
<dbReference type="GO" id="GO:0050839">
    <property type="term" value="F:cell adhesion molecule binding"/>
    <property type="evidence" value="ECO:0007669"/>
    <property type="project" value="TreeGrafter"/>
</dbReference>
<feature type="domain" description="Ig-like" evidence="6">
    <location>
        <begin position="193"/>
        <end position="279"/>
    </location>
</feature>
<evidence type="ECO:0000256" key="2">
    <source>
        <dbReference type="ARBA" id="ARBA00023136"/>
    </source>
</evidence>
<dbReference type="InterPro" id="IPR007110">
    <property type="entry name" value="Ig-like_dom"/>
</dbReference>
<dbReference type="OrthoDB" id="10012075at2759"/>
<feature type="non-terminal residue" evidence="7">
    <location>
        <position position="524"/>
    </location>
</feature>
<evidence type="ECO:0000256" key="5">
    <source>
        <dbReference type="ARBA" id="ARBA00023319"/>
    </source>
</evidence>
<dbReference type="InterPro" id="IPR003598">
    <property type="entry name" value="Ig_sub2"/>
</dbReference>
<name>A0A3M7R113_BRAPC</name>
<keyword evidence="5" id="KW-0393">Immunoglobulin domain</keyword>
<dbReference type="SMART" id="SM00408">
    <property type="entry name" value="IGc2"/>
    <property type="match status" value="3"/>
</dbReference>
<feature type="domain" description="Ig-like" evidence="6">
    <location>
        <begin position="68"/>
        <end position="159"/>
    </location>
</feature>
<accession>A0A3M7R113</accession>
<keyword evidence="4" id="KW-0325">Glycoprotein</keyword>
<organism evidence="7 8">
    <name type="scientific">Brachionus plicatilis</name>
    <name type="common">Marine rotifer</name>
    <name type="synonym">Brachionus muelleri</name>
    <dbReference type="NCBI Taxonomy" id="10195"/>
    <lineage>
        <taxon>Eukaryota</taxon>
        <taxon>Metazoa</taxon>
        <taxon>Spiralia</taxon>
        <taxon>Gnathifera</taxon>
        <taxon>Rotifera</taxon>
        <taxon>Eurotatoria</taxon>
        <taxon>Monogononta</taxon>
        <taxon>Pseudotrocha</taxon>
        <taxon>Ploima</taxon>
        <taxon>Brachionidae</taxon>
        <taxon>Brachionus</taxon>
    </lineage>
</organism>
<dbReference type="InterPro" id="IPR013106">
    <property type="entry name" value="Ig_V-set"/>
</dbReference>
<evidence type="ECO:0000259" key="6">
    <source>
        <dbReference type="PROSITE" id="PS50835"/>
    </source>
</evidence>
<dbReference type="SUPFAM" id="SSF48726">
    <property type="entry name" value="Immunoglobulin"/>
    <property type="match status" value="3"/>
</dbReference>
<dbReference type="PROSITE" id="PS50835">
    <property type="entry name" value="IG_LIKE"/>
    <property type="match status" value="3"/>
</dbReference>
<dbReference type="Pfam" id="PF13927">
    <property type="entry name" value="Ig_3"/>
    <property type="match status" value="1"/>
</dbReference>
<dbReference type="Gene3D" id="2.60.40.10">
    <property type="entry name" value="Immunoglobulins"/>
    <property type="match status" value="3"/>
</dbReference>